<name>A0ABY6IJV7_9HYPH</name>
<feature type="domain" description="Endonuclease/exonuclease/phosphatase" evidence="2">
    <location>
        <begin position="112"/>
        <end position="325"/>
    </location>
</feature>
<keyword evidence="1" id="KW-0472">Membrane</keyword>
<dbReference type="InterPro" id="IPR005135">
    <property type="entry name" value="Endo/exonuclease/phosphatase"/>
</dbReference>
<protein>
    <submittedName>
        <fullName evidence="3">Endonuclease/exonuclease/phosphatase family protein</fullName>
    </submittedName>
</protein>
<dbReference type="Gene3D" id="3.60.10.10">
    <property type="entry name" value="Endonuclease/exonuclease/phosphatase"/>
    <property type="match status" value="1"/>
</dbReference>
<evidence type="ECO:0000256" key="1">
    <source>
        <dbReference type="SAM" id="Phobius"/>
    </source>
</evidence>
<feature type="transmembrane region" description="Helical" evidence="1">
    <location>
        <begin position="71"/>
        <end position="89"/>
    </location>
</feature>
<keyword evidence="3" id="KW-0255">Endonuclease</keyword>
<evidence type="ECO:0000259" key="2">
    <source>
        <dbReference type="Pfam" id="PF03372"/>
    </source>
</evidence>
<reference evidence="3" key="1">
    <citation type="submission" date="2022-10" db="EMBL/GenBank/DDBJ databases">
        <title>YIM 151497 complete genome.</title>
        <authorList>
            <person name="Chen X."/>
        </authorList>
    </citation>
    <scope>NUCLEOTIDE SEQUENCE</scope>
    <source>
        <strain evidence="3">YIM 151497</strain>
    </source>
</reference>
<organism evidence="3 4">
    <name type="scientific">Pelagibacterium flavum</name>
    <dbReference type="NCBI Taxonomy" id="2984530"/>
    <lineage>
        <taxon>Bacteria</taxon>
        <taxon>Pseudomonadati</taxon>
        <taxon>Pseudomonadota</taxon>
        <taxon>Alphaproteobacteria</taxon>
        <taxon>Hyphomicrobiales</taxon>
        <taxon>Devosiaceae</taxon>
        <taxon>Pelagibacterium</taxon>
    </lineage>
</organism>
<feature type="transmembrane region" description="Helical" evidence="1">
    <location>
        <begin position="48"/>
        <end position="64"/>
    </location>
</feature>
<dbReference type="Proteomes" id="UP001163882">
    <property type="component" value="Chromosome"/>
</dbReference>
<keyword evidence="1" id="KW-0812">Transmembrane</keyword>
<keyword evidence="1" id="KW-1133">Transmembrane helix</keyword>
<keyword evidence="3" id="KW-0540">Nuclease</keyword>
<proteinExistence type="predicted"/>
<accession>A0ABY6IJV7</accession>
<dbReference type="GO" id="GO:0004519">
    <property type="term" value="F:endonuclease activity"/>
    <property type="evidence" value="ECO:0007669"/>
    <property type="project" value="UniProtKB-KW"/>
</dbReference>
<gene>
    <name evidence="3" type="ORF">OF122_11885</name>
</gene>
<evidence type="ECO:0000313" key="4">
    <source>
        <dbReference type="Proteomes" id="UP001163882"/>
    </source>
</evidence>
<dbReference type="Pfam" id="PF03372">
    <property type="entry name" value="Exo_endo_phos"/>
    <property type="match status" value="1"/>
</dbReference>
<dbReference type="EMBL" id="CP107716">
    <property type="protein sequence ID" value="UYQ70766.1"/>
    <property type="molecule type" value="Genomic_DNA"/>
</dbReference>
<feature type="transmembrane region" description="Helical" evidence="1">
    <location>
        <begin position="7"/>
        <end position="36"/>
    </location>
</feature>
<evidence type="ECO:0000313" key="3">
    <source>
        <dbReference type="EMBL" id="UYQ70766.1"/>
    </source>
</evidence>
<dbReference type="InterPro" id="IPR036691">
    <property type="entry name" value="Endo/exonu/phosph_ase_sf"/>
</dbReference>
<keyword evidence="4" id="KW-1185">Reference proteome</keyword>
<sequence>MRIIGKILAALVAAGYLFACCLLAGMAIVAVLGFIYPAMDLFNHIQPVLFFGLGALVIASPIFVPFRALRALALSIAATGFVASSVIYVPELVAGLLPRAAVAQAEQTYRLMTFNVFGRNEEPEAIVANIDAVDADIVALQEYSPGLRSVVHPLLAERYPHFQYCAGGERAFVGLYARLPFEPLDADACSASIMSTDRTARIIVRFQTETGPAFSLATTHNDWPAPVTRQAEQFAKLSEALSTVEPPLVLVGDFNSTPWSYALRGFVSTAELTRHTFNLPTFPTLWYYLRDWRGMLPFLPLDHVMTRGAIAIHDLRTGEPSGSDHLPIIVDFSVGDEGAL</sequence>
<dbReference type="RefSeq" id="WP_264224453.1">
    <property type="nucleotide sequence ID" value="NZ_CP107716.1"/>
</dbReference>
<keyword evidence="3" id="KW-0378">Hydrolase</keyword>
<dbReference type="SUPFAM" id="SSF56219">
    <property type="entry name" value="DNase I-like"/>
    <property type="match status" value="1"/>
</dbReference>